<dbReference type="Proteomes" id="UP000177362">
    <property type="component" value="Unassembled WGS sequence"/>
</dbReference>
<dbReference type="InterPro" id="IPR011990">
    <property type="entry name" value="TPR-like_helical_dom_sf"/>
</dbReference>
<evidence type="ECO:0000313" key="5">
    <source>
        <dbReference type="Proteomes" id="UP000177362"/>
    </source>
</evidence>
<dbReference type="Gene3D" id="1.25.40.10">
    <property type="entry name" value="Tetratricopeptide repeat domain"/>
    <property type="match status" value="1"/>
</dbReference>
<dbReference type="EMBL" id="MHQJ01000002">
    <property type="protein sequence ID" value="OHA02022.1"/>
    <property type="molecule type" value="Genomic_DNA"/>
</dbReference>
<dbReference type="PANTHER" id="PTHR44943:SF8">
    <property type="entry name" value="TPR REPEAT-CONTAINING PROTEIN MJ0263"/>
    <property type="match status" value="1"/>
</dbReference>
<evidence type="ECO:0000256" key="2">
    <source>
        <dbReference type="ARBA" id="ARBA00022803"/>
    </source>
</evidence>
<feature type="repeat" description="TPR" evidence="3">
    <location>
        <begin position="83"/>
        <end position="116"/>
    </location>
</feature>
<dbReference type="InterPro" id="IPR051685">
    <property type="entry name" value="Ycf3/AcsC/BcsC/TPR_MFPF"/>
</dbReference>
<sequence length="262" mass="29358">MKPRHIFVSILAILLMGFLVSQDSFARTAWQKYRWPRAAVVLDRRDAPLAMIIGNYYFSSGAYDLAIAENAYRKAVAIDPKILWGHYQLARILFVKGNSEEALDEINRELEANPENLRSLYVRGLIYGYTNRSDKAAEDFQRFTEWAPTEWAGYNDLAWALSKGGRYKEALAVIMTALDKVPRGDKNPWLWNAKGVAELNLADYNAAAASFAKAKSTADQLTLDAWHKAYPGNDPASATSGLDAFRNAIIENLQRAEAHLAP</sequence>
<dbReference type="PANTHER" id="PTHR44943">
    <property type="entry name" value="CELLULOSE SYNTHASE OPERON PROTEIN C"/>
    <property type="match status" value="1"/>
</dbReference>
<accession>A0A1G2KTU1</accession>
<reference evidence="4 5" key="1">
    <citation type="journal article" date="2016" name="Nat. Commun.">
        <title>Thousands of microbial genomes shed light on interconnected biogeochemical processes in an aquifer system.</title>
        <authorList>
            <person name="Anantharaman K."/>
            <person name="Brown C.T."/>
            <person name="Hug L.A."/>
            <person name="Sharon I."/>
            <person name="Castelle C.J."/>
            <person name="Probst A.J."/>
            <person name="Thomas B.C."/>
            <person name="Singh A."/>
            <person name="Wilkins M.J."/>
            <person name="Karaoz U."/>
            <person name="Brodie E.L."/>
            <person name="Williams K.H."/>
            <person name="Hubbard S.S."/>
            <person name="Banfield J.F."/>
        </authorList>
    </citation>
    <scope>NUCLEOTIDE SEQUENCE [LARGE SCALE GENOMIC DNA]</scope>
</reference>
<gene>
    <name evidence="4" type="ORF">A3C11_00060</name>
</gene>
<dbReference type="PROSITE" id="PS50005">
    <property type="entry name" value="TPR"/>
    <property type="match status" value="1"/>
</dbReference>
<evidence type="ECO:0000313" key="4">
    <source>
        <dbReference type="EMBL" id="OHA02022.1"/>
    </source>
</evidence>
<dbReference type="AlphaFoldDB" id="A0A1G2KTU1"/>
<proteinExistence type="predicted"/>
<dbReference type="InterPro" id="IPR019734">
    <property type="entry name" value="TPR_rpt"/>
</dbReference>
<organism evidence="4 5">
    <name type="scientific">Candidatus Sungbacteria bacterium RIFCSPHIGHO2_02_FULL_49_12</name>
    <dbReference type="NCBI Taxonomy" id="1802271"/>
    <lineage>
        <taxon>Bacteria</taxon>
        <taxon>Candidatus Sungiibacteriota</taxon>
    </lineage>
</organism>
<name>A0A1G2KTU1_9BACT</name>
<evidence type="ECO:0000256" key="3">
    <source>
        <dbReference type="PROSITE-ProRule" id="PRU00339"/>
    </source>
</evidence>
<evidence type="ECO:0000256" key="1">
    <source>
        <dbReference type="ARBA" id="ARBA00022737"/>
    </source>
</evidence>
<dbReference type="STRING" id="1802271.A3C11_00060"/>
<keyword evidence="1" id="KW-0677">Repeat</keyword>
<dbReference type="SMART" id="SM00028">
    <property type="entry name" value="TPR"/>
    <property type="match status" value="5"/>
</dbReference>
<protein>
    <submittedName>
        <fullName evidence="4">Uncharacterized protein</fullName>
    </submittedName>
</protein>
<comment type="caution">
    <text evidence="4">The sequence shown here is derived from an EMBL/GenBank/DDBJ whole genome shotgun (WGS) entry which is preliminary data.</text>
</comment>
<dbReference type="SUPFAM" id="SSF48452">
    <property type="entry name" value="TPR-like"/>
    <property type="match status" value="1"/>
</dbReference>
<keyword evidence="2 3" id="KW-0802">TPR repeat</keyword>
<dbReference type="Pfam" id="PF13432">
    <property type="entry name" value="TPR_16"/>
    <property type="match status" value="1"/>
</dbReference>